<sequence length="145" mass="16675">MISQNLEAITSYLWRQSSERINHLLATETDFNISDYYYLLAIHNMKHPNFGDVADVLSLTKPAISALIKRLQKHQLIEKVQSEEDKRVYYLQLTTKGKEIVEGDYQIYSHIESLISSSVSSDQLQALDCLLEVVISLIRTSQEQN</sequence>
<gene>
    <name evidence="2" type="ordered locus">Clole_1536</name>
</gene>
<dbReference type="SUPFAM" id="SSF46785">
    <property type="entry name" value="Winged helix' DNA-binding domain"/>
    <property type="match status" value="1"/>
</dbReference>
<dbReference type="PROSITE" id="PS50995">
    <property type="entry name" value="HTH_MARR_2"/>
    <property type="match status" value="1"/>
</dbReference>
<name>F2JJY0_CELLD</name>
<dbReference type="InterPro" id="IPR039422">
    <property type="entry name" value="MarR/SlyA-like"/>
</dbReference>
<dbReference type="KEGG" id="cle:Clole_1536"/>
<dbReference type="AlphaFoldDB" id="F2JJY0"/>
<evidence type="ECO:0000259" key="1">
    <source>
        <dbReference type="PROSITE" id="PS50995"/>
    </source>
</evidence>
<dbReference type="Proteomes" id="UP000008467">
    <property type="component" value="Chromosome"/>
</dbReference>
<dbReference type="eggNOG" id="COG1846">
    <property type="taxonomic scope" value="Bacteria"/>
</dbReference>
<dbReference type="PANTHER" id="PTHR33164">
    <property type="entry name" value="TRANSCRIPTIONAL REGULATOR, MARR FAMILY"/>
    <property type="match status" value="1"/>
</dbReference>
<accession>F2JJY0</accession>
<dbReference type="PANTHER" id="PTHR33164:SF43">
    <property type="entry name" value="HTH-TYPE TRANSCRIPTIONAL REPRESSOR YETL"/>
    <property type="match status" value="1"/>
</dbReference>
<evidence type="ECO:0000313" key="3">
    <source>
        <dbReference type="Proteomes" id="UP000008467"/>
    </source>
</evidence>
<proteinExistence type="predicted"/>
<evidence type="ECO:0000313" key="2">
    <source>
        <dbReference type="EMBL" id="ADZ83262.1"/>
    </source>
</evidence>
<dbReference type="RefSeq" id="WP_013656560.1">
    <property type="nucleotide sequence ID" value="NC_015275.1"/>
</dbReference>
<dbReference type="SMART" id="SM00347">
    <property type="entry name" value="HTH_MARR"/>
    <property type="match status" value="1"/>
</dbReference>
<dbReference type="Gene3D" id="1.10.10.10">
    <property type="entry name" value="Winged helix-like DNA-binding domain superfamily/Winged helix DNA-binding domain"/>
    <property type="match status" value="1"/>
</dbReference>
<feature type="domain" description="HTH marR-type" evidence="1">
    <location>
        <begin position="1"/>
        <end position="136"/>
    </location>
</feature>
<dbReference type="STRING" id="642492.Clole_1536"/>
<dbReference type="HOGENOM" id="CLU_083287_11_3_9"/>
<protein>
    <submittedName>
        <fullName evidence="2">Transcriptional regulator, MarR family</fullName>
    </submittedName>
</protein>
<dbReference type="InterPro" id="IPR000835">
    <property type="entry name" value="HTH_MarR-typ"/>
</dbReference>
<dbReference type="Pfam" id="PF12802">
    <property type="entry name" value="MarR_2"/>
    <property type="match status" value="1"/>
</dbReference>
<dbReference type="InterPro" id="IPR036390">
    <property type="entry name" value="WH_DNA-bd_sf"/>
</dbReference>
<organism evidence="2 3">
    <name type="scientific">Cellulosilyticum lentocellum (strain ATCC 49066 / DSM 5427 / NCIMB 11756 / RHM5)</name>
    <name type="common">Clostridium lentocellum</name>
    <dbReference type="NCBI Taxonomy" id="642492"/>
    <lineage>
        <taxon>Bacteria</taxon>
        <taxon>Bacillati</taxon>
        <taxon>Bacillota</taxon>
        <taxon>Clostridia</taxon>
        <taxon>Lachnospirales</taxon>
        <taxon>Cellulosilyticaceae</taxon>
        <taxon>Cellulosilyticum</taxon>
    </lineage>
</organism>
<dbReference type="InterPro" id="IPR036388">
    <property type="entry name" value="WH-like_DNA-bd_sf"/>
</dbReference>
<dbReference type="PRINTS" id="PR00598">
    <property type="entry name" value="HTHMARR"/>
</dbReference>
<reference evidence="2 3" key="1">
    <citation type="journal article" date="2011" name="J. Bacteriol.">
        <title>Complete genome sequence of the cellulose-degrading bacterium Cellulosilyticum lentocellum.</title>
        <authorList>
            <consortium name="US DOE Joint Genome Institute"/>
            <person name="Miller D.A."/>
            <person name="Suen G."/>
            <person name="Bruce D."/>
            <person name="Copeland A."/>
            <person name="Cheng J.F."/>
            <person name="Detter C."/>
            <person name="Goodwin L.A."/>
            <person name="Han C.S."/>
            <person name="Hauser L.J."/>
            <person name="Land M.L."/>
            <person name="Lapidus A."/>
            <person name="Lucas S."/>
            <person name="Meincke L."/>
            <person name="Pitluck S."/>
            <person name="Tapia R."/>
            <person name="Teshima H."/>
            <person name="Woyke T."/>
            <person name="Fox B.G."/>
            <person name="Angert E.R."/>
            <person name="Currie C.R."/>
        </authorList>
    </citation>
    <scope>NUCLEOTIDE SEQUENCE [LARGE SCALE GENOMIC DNA]</scope>
    <source>
        <strain evidence="3">ATCC 49066 / DSM 5427 / NCIMB 11756 / RHM5</strain>
    </source>
</reference>
<dbReference type="EMBL" id="CP002582">
    <property type="protein sequence ID" value="ADZ83262.1"/>
    <property type="molecule type" value="Genomic_DNA"/>
</dbReference>
<dbReference type="GO" id="GO:0006950">
    <property type="term" value="P:response to stress"/>
    <property type="evidence" value="ECO:0007669"/>
    <property type="project" value="TreeGrafter"/>
</dbReference>
<dbReference type="GO" id="GO:0003700">
    <property type="term" value="F:DNA-binding transcription factor activity"/>
    <property type="evidence" value="ECO:0007669"/>
    <property type="project" value="InterPro"/>
</dbReference>
<keyword evidence="3" id="KW-1185">Reference proteome</keyword>